<dbReference type="PANTHER" id="PTHR40083">
    <property type="entry name" value="UPF0122 PROTEIN CBO2450/CLC_2298"/>
    <property type="match status" value="1"/>
</dbReference>
<dbReference type="AlphaFoldDB" id="A0A252F538"/>
<dbReference type="PANTHER" id="PTHR40083:SF1">
    <property type="entry name" value="UPF0122 PROTEIN YLXM"/>
    <property type="match status" value="1"/>
</dbReference>
<dbReference type="OrthoDB" id="6392at2"/>
<comment type="caution">
    <text evidence="4">The sequence shown here is derived from an EMBL/GenBank/DDBJ whole genome shotgun (WGS) entry which is preliminary data.</text>
</comment>
<organism evidence="4 5">
    <name type="scientific">Butyricicoccus porcorum</name>
    <dbReference type="NCBI Taxonomy" id="1945634"/>
    <lineage>
        <taxon>Bacteria</taxon>
        <taxon>Bacillati</taxon>
        <taxon>Bacillota</taxon>
        <taxon>Clostridia</taxon>
        <taxon>Eubacteriales</taxon>
        <taxon>Butyricicoccaceae</taxon>
        <taxon>Butyricicoccus</taxon>
    </lineage>
</organism>
<dbReference type="Pfam" id="PF04297">
    <property type="entry name" value="UPF0122"/>
    <property type="match status" value="1"/>
</dbReference>
<evidence type="ECO:0000256" key="3">
    <source>
        <dbReference type="HAMAP-Rule" id="MF_00245"/>
    </source>
</evidence>
<evidence type="ECO:0000313" key="5">
    <source>
        <dbReference type="Proteomes" id="UP000194903"/>
    </source>
</evidence>
<name>A0A252F538_9FIRM</name>
<accession>A0A252F538</accession>
<keyword evidence="5" id="KW-1185">Reference proteome</keyword>
<dbReference type="Proteomes" id="UP000194903">
    <property type="component" value="Unassembled WGS sequence"/>
</dbReference>
<dbReference type="InterPro" id="IPR013324">
    <property type="entry name" value="RNA_pol_sigma_r3/r4-like"/>
</dbReference>
<dbReference type="RefSeq" id="WP_087018226.1">
    <property type="nucleotide sequence ID" value="NZ_CP178353.1"/>
</dbReference>
<proteinExistence type="inferred from homology"/>
<dbReference type="InterPro" id="IPR007394">
    <property type="entry name" value="UPF0122"/>
</dbReference>
<dbReference type="SUPFAM" id="SSF88659">
    <property type="entry name" value="Sigma3 and sigma4 domains of RNA polymerase sigma factors"/>
    <property type="match status" value="1"/>
</dbReference>
<dbReference type="EMBL" id="NHOC01000004">
    <property type="protein sequence ID" value="OUM20874.1"/>
    <property type="molecule type" value="Genomic_DNA"/>
</dbReference>
<gene>
    <name evidence="4" type="ORF">CBW42_04595</name>
</gene>
<evidence type="ECO:0000313" key="4">
    <source>
        <dbReference type="EMBL" id="OUM20874.1"/>
    </source>
</evidence>
<sequence>MKNKPFEMCMLYDFYGEILTAKQKELFDLYYNDDLSLAEISEHMGITRQGVRDGILRAERTLRDTEEKLGLVAKYGQTQSDLERLADIVWELRGINNVRYHDPKIAELCEQAFQIAKQLSE</sequence>
<protein>
    <recommendedName>
        <fullName evidence="3">UPF0122 protein CBW42_04595</fullName>
    </recommendedName>
</protein>
<comment type="function">
    <text evidence="2 3">Might take part in the signal recognition particle (SRP) pathway. This is inferred from the conservation of its genetic proximity to ftsY/ffh. May be a regulatory protein.</text>
</comment>
<evidence type="ECO:0000256" key="2">
    <source>
        <dbReference type="ARBA" id="ARBA00024764"/>
    </source>
</evidence>
<dbReference type="HAMAP" id="MF_00245">
    <property type="entry name" value="UPF0122"/>
    <property type="match status" value="1"/>
</dbReference>
<dbReference type="InterPro" id="IPR036388">
    <property type="entry name" value="WH-like_DNA-bd_sf"/>
</dbReference>
<comment type="similarity">
    <text evidence="1 3">Belongs to the UPF0122 family.</text>
</comment>
<dbReference type="InterPro" id="IPR054831">
    <property type="entry name" value="UPF0122_fam_protein"/>
</dbReference>
<dbReference type="NCBIfam" id="NF045758">
    <property type="entry name" value="YlxM"/>
    <property type="match status" value="1"/>
</dbReference>
<evidence type="ECO:0000256" key="1">
    <source>
        <dbReference type="ARBA" id="ARBA00008720"/>
    </source>
</evidence>
<reference evidence="4 5" key="1">
    <citation type="submission" date="2017-05" db="EMBL/GenBank/DDBJ databases">
        <title>Butyricicoccus porcorum sp. nov. a butyrate-producing bacterium from the swine intestinal tract.</title>
        <authorList>
            <person name="Trachsel J."/>
            <person name="Humphrey S."/>
            <person name="Allen H.K."/>
        </authorList>
    </citation>
    <scope>NUCLEOTIDE SEQUENCE [LARGE SCALE GENOMIC DNA]</scope>
    <source>
        <strain evidence="4">BB10</strain>
    </source>
</reference>
<dbReference type="Gene3D" id="1.10.10.10">
    <property type="entry name" value="Winged helix-like DNA-binding domain superfamily/Winged helix DNA-binding domain"/>
    <property type="match status" value="1"/>
</dbReference>